<evidence type="ECO:0000256" key="6">
    <source>
        <dbReference type="ARBA" id="ARBA00023136"/>
    </source>
</evidence>
<keyword evidence="4 7" id="KW-0812">Transmembrane</keyword>
<keyword evidence="9" id="KW-1185">Reference proteome</keyword>
<reference evidence="8 9" key="1">
    <citation type="submission" date="2017-07" db="EMBL/GenBank/DDBJ databases">
        <title>The new phylogeny of genus Mycobacterium.</title>
        <authorList>
            <person name="Tortoli E."/>
            <person name="Trovato A."/>
            <person name="Cirillo D.M."/>
        </authorList>
    </citation>
    <scope>NUCLEOTIDE SEQUENCE [LARGE SCALE GENOMIC DNA]</scope>
    <source>
        <strain evidence="8 9">ATCC 33027</strain>
    </source>
</reference>
<dbReference type="Proteomes" id="UP000216063">
    <property type="component" value="Unassembled WGS sequence"/>
</dbReference>
<comment type="similarity">
    <text evidence="2">Belongs to the UPF0719 family.</text>
</comment>
<dbReference type="GO" id="GO:0005886">
    <property type="term" value="C:plasma membrane"/>
    <property type="evidence" value="ECO:0007669"/>
    <property type="project" value="UniProtKB-SubCell"/>
</dbReference>
<evidence type="ECO:0000256" key="1">
    <source>
        <dbReference type="ARBA" id="ARBA00004651"/>
    </source>
</evidence>
<dbReference type="OrthoDB" id="5191770at2"/>
<evidence type="ECO:0000256" key="4">
    <source>
        <dbReference type="ARBA" id="ARBA00022692"/>
    </source>
</evidence>
<evidence type="ECO:0000313" key="9">
    <source>
        <dbReference type="Proteomes" id="UP000216063"/>
    </source>
</evidence>
<gene>
    <name evidence="8" type="ORF">CG716_25955</name>
</gene>
<feature type="transmembrane region" description="Helical" evidence="7">
    <location>
        <begin position="57"/>
        <end position="78"/>
    </location>
</feature>
<dbReference type="EMBL" id="NOZR01000030">
    <property type="protein sequence ID" value="OYN75321.1"/>
    <property type="molecule type" value="Genomic_DNA"/>
</dbReference>
<dbReference type="Pfam" id="PF03994">
    <property type="entry name" value="DUF350"/>
    <property type="match status" value="1"/>
</dbReference>
<accession>A0A255D9M7</accession>
<evidence type="ECO:0000256" key="7">
    <source>
        <dbReference type="SAM" id="Phobius"/>
    </source>
</evidence>
<comment type="subcellular location">
    <subcellularLocation>
        <location evidence="1">Cell membrane</location>
        <topology evidence="1">Multi-pass membrane protein</topology>
    </subcellularLocation>
</comment>
<feature type="transmembrane region" description="Helical" evidence="7">
    <location>
        <begin position="90"/>
        <end position="112"/>
    </location>
</feature>
<feature type="transmembrane region" description="Helical" evidence="7">
    <location>
        <begin position="12"/>
        <end position="37"/>
    </location>
</feature>
<protein>
    <recommendedName>
        <fullName evidence="10">DUF350 domain-containing protein</fullName>
    </recommendedName>
</protein>
<feature type="transmembrane region" description="Helical" evidence="7">
    <location>
        <begin position="124"/>
        <end position="147"/>
    </location>
</feature>
<dbReference type="RefSeq" id="WP_094484012.1">
    <property type="nucleotide sequence ID" value="NZ_JACKSC010000012.1"/>
</dbReference>
<proteinExistence type="inferred from homology"/>
<sequence length="148" mass="15344">MDTFGALSPDKLVHGVVATMLYFVVGIVVLVLGFLMIDLLTPGSLRREVFVERRPNAVVIASATYLSITTVIVVAILTSSDSLGQGLLDVAVYGVIGVILQGLTMVILEAAIPGRFQDHVEDASLHPAAFAAATVLLGVGAITAAALT</sequence>
<evidence type="ECO:0000256" key="5">
    <source>
        <dbReference type="ARBA" id="ARBA00022989"/>
    </source>
</evidence>
<evidence type="ECO:0008006" key="10">
    <source>
        <dbReference type="Google" id="ProtNLM"/>
    </source>
</evidence>
<evidence type="ECO:0000313" key="8">
    <source>
        <dbReference type="EMBL" id="OYN75321.1"/>
    </source>
</evidence>
<keyword evidence="6 7" id="KW-0472">Membrane</keyword>
<comment type="caution">
    <text evidence="8">The sequence shown here is derived from an EMBL/GenBank/DDBJ whole genome shotgun (WGS) entry which is preliminary data.</text>
</comment>
<organism evidence="8 9">
    <name type="scientific">Mycolicibacterium sphagni</name>
    <dbReference type="NCBI Taxonomy" id="1786"/>
    <lineage>
        <taxon>Bacteria</taxon>
        <taxon>Bacillati</taxon>
        <taxon>Actinomycetota</taxon>
        <taxon>Actinomycetes</taxon>
        <taxon>Mycobacteriales</taxon>
        <taxon>Mycobacteriaceae</taxon>
        <taxon>Mycolicibacterium</taxon>
    </lineage>
</organism>
<dbReference type="InterPro" id="IPR007140">
    <property type="entry name" value="DUF350"/>
</dbReference>
<name>A0A255D9M7_9MYCO</name>
<keyword evidence="5 7" id="KW-1133">Transmembrane helix</keyword>
<evidence type="ECO:0000256" key="2">
    <source>
        <dbReference type="ARBA" id="ARBA00005779"/>
    </source>
</evidence>
<dbReference type="AlphaFoldDB" id="A0A255D9M7"/>
<keyword evidence="3" id="KW-1003">Cell membrane</keyword>
<evidence type="ECO:0000256" key="3">
    <source>
        <dbReference type="ARBA" id="ARBA00022475"/>
    </source>
</evidence>